<evidence type="ECO:0000313" key="1">
    <source>
        <dbReference type="EMBL" id="KFF14104.1"/>
    </source>
</evidence>
<reference evidence="1 2" key="1">
    <citation type="submission" date="2014-07" db="EMBL/GenBank/DDBJ databases">
        <title>Genome of Chryseobacterium soli DSM 19298.</title>
        <authorList>
            <person name="Stropko S.J."/>
            <person name="Pipes S.E."/>
            <person name="Newman J."/>
        </authorList>
    </citation>
    <scope>NUCLEOTIDE SEQUENCE [LARGE SCALE GENOMIC DNA]</scope>
    <source>
        <strain evidence="1 2">DSM 19298</strain>
    </source>
</reference>
<name>A0A086ABP0_9FLAO</name>
<keyword evidence="2" id="KW-1185">Reference proteome</keyword>
<accession>A0A086ABP0</accession>
<protein>
    <submittedName>
        <fullName evidence="1">Uncharacterized protein</fullName>
    </submittedName>
</protein>
<dbReference type="AlphaFoldDB" id="A0A086ABP0"/>
<comment type="caution">
    <text evidence="1">The sequence shown here is derived from an EMBL/GenBank/DDBJ whole genome shotgun (WGS) entry which is preliminary data.</text>
</comment>
<gene>
    <name evidence="1" type="ORF">IW15_01260</name>
</gene>
<sequence>MSSFFFLQIIFLLSHLIKNINYNLEPCVKTNILKDAEIIGTFTKTPEKKKEVTMMLRSI</sequence>
<organism evidence="1 2">
    <name type="scientific">Chryseobacterium soli</name>
    <dbReference type="NCBI Taxonomy" id="445961"/>
    <lineage>
        <taxon>Bacteria</taxon>
        <taxon>Pseudomonadati</taxon>
        <taxon>Bacteroidota</taxon>
        <taxon>Flavobacteriia</taxon>
        <taxon>Flavobacteriales</taxon>
        <taxon>Weeksellaceae</taxon>
        <taxon>Chryseobacterium group</taxon>
        <taxon>Chryseobacterium</taxon>
    </lineage>
</organism>
<proteinExistence type="predicted"/>
<dbReference type="Proteomes" id="UP000028705">
    <property type="component" value="Unassembled WGS sequence"/>
</dbReference>
<dbReference type="EMBL" id="JPRH01000001">
    <property type="protein sequence ID" value="KFF14104.1"/>
    <property type="molecule type" value="Genomic_DNA"/>
</dbReference>
<evidence type="ECO:0000313" key="2">
    <source>
        <dbReference type="Proteomes" id="UP000028705"/>
    </source>
</evidence>